<dbReference type="AlphaFoldDB" id="E4XJM8"/>
<dbReference type="Proteomes" id="UP000001307">
    <property type="component" value="Unassembled WGS sequence"/>
</dbReference>
<protein>
    <submittedName>
        <fullName evidence="1">Uncharacterized protein</fullName>
    </submittedName>
</protein>
<keyword evidence="2" id="KW-1185">Reference proteome</keyword>
<dbReference type="EMBL" id="FN653061">
    <property type="protein sequence ID" value="CBY10671.1"/>
    <property type="molecule type" value="Genomic_DNA"/>
</dbReference>
<reference evidence="1" key="1">
    <citation type="journal article" date="2010" name="Science">
        <title>Plasticity of animal genome architecture unmasked by rapid evolution of a pelagic tunicate.</title>
        <authorList>
            <person name="Denoeud F."/>
            <person name="Henriet S."/>
            <person name="Mungpakdee S."/>
            <person name="Aury J.M."/>
            <person name="Da Silva C."/>
            <person name="Brinkmann H."/>
            <person name="Mikhaleva J."/>
            <person name="Olsen L.C."/>
            <person name="Jubin C."/>
            <person name="Canestro C."/>
            <person name="Bouquet J.M."/>
            <person name="Danks G."/>
            <person name="Poulain J."/>
            <person name="Campsteijn C."/>
            <person name="Adamski M."/>
            <person name="Cross I."/>
            <person name="Yadetie F."/>
            <person name="Muffato M."/>
            <person name="Louis A."/>
            <person name="Butcher S."/>
            <person name="Tsagkogeorga G."/>
            <person name="Konrad A."/>
            <person name="Singh S."/>
            <person name="Jensen M.F."/>
            <person name="Cong E.H."/>
            <person name="Eikeseth-Otteraa H."/>
            <person name="Noel B."/>
            <person name="Anthouard V."/>
            <person name="Porcel B.M."/>
            <person name="Kachouri-Lafond R."/>
            <person name="Nishino A."/>
            <person name="Ugolini M."/>
            <person name="Chourrout P."/>
            <person name="Nishida H."/>
            <person name="Aasland R."/>
            <person name="Huzurbazar S."/>
            <person name="Westhof E."/>
            <person name="Delsuc F."/>
            <person name="Lehrach H."/>
            <person name="Reinhardt R."/>
            <person name="Weissenbach J."/>
            <person name="Roy S.W."/>
            <person name="Artiguenave F."/>
            <person name="Postlethwait J.H."/>
            <person name="Manak J.R."/>
            <person name="Thompson E.M."/>
            <person name="Jaillon O."/>
            <person name="Du Pasquier L."/>
            <person name="Boudinot P."/>
            <person name="Liberles D.A."/>
            <person name="Volff J.N."/>
            <person name="Philippe H."/>
            <person name="Lenhard B."/>
            <person name="Roest Crollius H."/>
            <person name="Wincker P."/>
            <person name="Chourrout D."/>
        </authorList>
    </citation>
    <scope>NUCLEOTIDE SEQUENCE [LARGE SCALE GENOMIC DNA]</scope>
</reference>
<sequence>MSLSIGDSWIRTSTTRSLNTIRTSEEALKGWKKGEIALPYEFQDLDAIHILPLIDAGRLLIVLVARSIALSNTQYSLLLKTDDKLLTIASEWIGARLEYQKRAVCFSQILASDDFSYTDYWGVNNDECEYFVNGFAYNDRIYLQNYVFDTTFELEMDFDLFELNFKQLEENEKLHVTSNPYFAYHDDVFPSFVKNQVAQEKFSLTAADKITIVPDNYFTSLAYFEHISTVILDSAGPFEISFVLKMNMNISYGVDILEFRLIGGEQLFSVELFPNGRVHFSSAYLNKNIIAEKSIFENEEEFFVKFDFDTSSVTFEADQKNPNWKKLLNFNNFQKQQVHIFKYGRETAIKKVTSNMKKIKKDTLLLISDKMTGSFLISGDLSSTSIANIFAPTKDFLMKAAHSVFRYGFEVRGPMELSFSDFKSCFQESTSFIWWSV</sequence>
<proteinExistence type="predicted"/>
<gene>
    <name evidence="1" type="ORF">GSOID_T00012828001</name>
</gene>
<evidence type="ECO:0000313" key="2">
    <source>
        <dbReference type="Proteomes" id="UP000001307"/>
    </source>
</evidence>
<organism evidence="1">
    <name type="scientific">Oikopleura dioica</name>
    <name type="common">Tunicate</name>
    <dbReference type="NCBI Taxonomy" id="34765"/>
    <lineage>
        <taxon>Eukaryota</taxon>
        <taxon>Metazoa</taxon>
        <taxon>Chordata</taxon>
        <taxon>Tunicata</taxon>
        <taxon>Appendicularia</taxon>
        <taxon>Copelata</taxon>
        <taxon>Oikopleuridae</taxon>
        <taxon>Oikopleura</taxon>
    </lineage>
</organism>
<accession>E4XJM8</accession>
<dbReference type="InParanoid" id="E4XJM8"/>
<evidence type="ECO:0000313" key="1">
    <source>
        <dbReference type="EMBL" id="CBY10671.1"/>
    </source>
</evidence>
<name>E4XJM8_OIKDI</name>